<dbReference type="RefSeq" id="WP_268043978.1">
    <property type="nucleotide sequence ID" value="NZ_CP104064.1"/>
</dbReference>
<gene>
    <name evidence="1" type="ORF">NZD86_20970</name>
</gene>
<protein>
    <submittedName>
        <fullName evidence="1">Uncharacterized protein</fullName>
    </submittedName>
</protein>
<accession>A0ABY6Z2S1</accession>
<dbReference type="SUPFAM" id="SSF103473">
    <property type="entry name" value="MFS general substrate transporter"/>
    <property type="match status" value="1"/>
</dbReference>
<sequence>MHINRRMLMAVMISGAFVAILNETLLNIALPPIMREMSISANTAQWFRTAHTE</sequence>
<evidence type="ECO:0000313" key="2">
    <source>
        <dbReference type="Proteomes" id="UP001164803"/>
    </source>
</evidence>
<dbReference type="EMBL" id="CP104064">
    <property type="protein sequence ID" value="WAH36621.1"/>
    <property type="molecule type" value="Genomic_DNA"/>
</dbReference>
<dbReference type="InterPro" id="IPR036259">
    <property type="entry name" value="MFS_trans_sf"/>
</dbReference>
<proteinExistence type="predicted"/>
<name>A0ABY6Z2S1_9BACL</name>
<reference evidence="1" key="1">
    <citation type="submission" date="2022-08" db="EMBL/GenBank/DDBJ databases">
        <title>Alicyclobacillus dauci DSM2870, complete genome.</title>
        <authorList>
            <person name="Wang Q."/>
            <person name="Cai R."/>
            <person name="Wang Z."/>
        </authorList>
    </citation>
    <scope>NUCLEOTIDE SEQUENCE</scope>
    <source>
        <strain evidence="1">DSM 28700</strain>
    </source>
</reference>
<organism evidence="1 2">
    <name type="scientific">Alicyclobacillus dauci</name>
    <dbReference type="NCBI Taxonomy" id="1475485"/>
    <lineage>
        <taxon>Bacteria</taxon>
        <taxon>Bacillati</taxon>
        <taxon>Bacillota</taxon>
        <taxon>Bacilli</taxon>
        <taxon>Bacillales</taxon>
        <taxon>Alicyclobacillaceae</taxon>
        <taxon>Alicyclobacillus</taxon>
    </lineage>
</organism>
<dbReference type="Proteomes" id="UP001164803">
    <property type="component" value="Chromosome"/>
</dbReference>
<evidence type="ECO:0000313" key="1">
    <source>
        <dbReference type="EMBL" id="WAH36621.1"/>
    </source>
</evidence>
<keyword evidence="2" id="KW-1185">Reference proteome</keyword>